<protein>
    <recommendedName>
        <fullName evidence="1">S-adenosyl-L-homocysteine hydrolase NAD binding domain-containing protein</fullName>
    </recommendedName>
</protein>
<evidence type="ECO:0000259" key="1">
    <source>
        <dbReference type="SMART" id="SM00997"/>
    </source>
</evidence>
<comment type="caution">
    <text evidence="2">The sequence shown here is derived from an EMBL/GenBank/DDBJ whole genome shotgun (WGS) entry which is preliminary data.</text>
</comment>
<keyword evidence="3" id="KW-1185">Reference proteome</keyword>
<accession>A0A6P0UEZ5</accession>
<dbReference type="EMBL" id="JAABOO010000001">
    <property type="protein sequence ID" value="NER11815.1"/>
    <property type="molecule type" value="Genomic_DNA"/>
</dbReference>
<gene>
    <name evidence="2" type="ORF">GWK08_00025</name>
</gene>
<proteinExistence type="predicted"/>
<dbReference type="InterPro" id="IPR036291">
    <property type="entry name" value="NAD(P)-bd_dom_sf"/>
</dbReference>
<dbReference type="InterPro" id="IPR003148">
    <property type="entry name" value="RCK_N"/>
</dbReference>
<name>A0A6P0UEZ5_9FLAO</name>
<dbReference type="AlphaFoldDB" id="A0A6P0UEZ5"/>
<dbReference type="Proteomes" id="UP000468581">
    <property type="component" value="Unassembled WGS sequence"/>
</dbReference>
<feature type="domain" description="S-adenosyl-L-homocysteine hydrolase NAD binding" evidence="1">
    <location>
        <begin position="105"/>
        <end position="268"/>
    </location>
</feature>
<dbReference type="GO" id="GO:0006813">
    <property type="term" value="P:potassium ion transport"/>
    <property type="evidence" value="ECO:0007669"/>
    <property type="project" value="InterPro"/>
</dbReference>
<evidence type="ECO:0000313" key="2">
    <source>
        <dbReference type="EMBL" id="NER11815.1"/>
    </source>
</evidence>
<dbReference type="SMART" id="SM00997">
    <property type="entry name" value="AdoHcyase_NAD"/>
    <property type="match status" value="1"/>
</dbReference>
<dbReference type="SUPFAM" id="SSF51735">
    <property type="entry name" value="NAD(P)-binding Rossmann-fold domains"/>
    <property type="match status" value="1"/>
</dbReference>
<dbReference type="Gene3D" id="3.40.50.720">
    <property type="entry name" value="NAD(P)-binding Rossmann-like Domain"/>
    <property type="match status" value="1"/>
</dbReference>
<evidence type="ECO:0000313" key="3">
    <source>
        <dbReference type="Proteomes" id="UP000468581"/>
    </source>
</evidence>
<sequence length="303" mass="33544">METLLKVEVLLLGGAELTVTSPSFMDPDPRAIQILEEAGVNIQLDHNFTEEYDILMDCAGELFGKAKARLGVSEITRTGTLKYGESELEYPVISVDSSVVKNLEGVLGTGEAFVRAFKILSKEEIENKQFLIFGYGKVGRGMAHALKPYTDKIVVVDKNPAFIEQAKEAGFKAIQADEKATIESEARNSFAIATATGIKDVVSANYDASAFKGKYLANMGGEDEFGNAFDTEEVMCQKYPINFFVDKPTLMKYLDPVFYAHNTVADILLYNDKLPKKLHPFPSYLAEEIVQDWIGIFGENPHI</sequence>
<dbReference type="RefSeq" id="WP_163604851.1">
    <property type="nucleotide sequence ID" value="NZ_JAABOO010000001.1"/>
</dbReference>
<dbReference type="SUPFAM" id="SSF52283">
    <property type="entry name" value="Formate/glycerate dehydrogenase catalytic domain-like"/>
    <property type="match status" value="1"/>
</dbReference>
<reference evidence="2 3" key="1">
    <citation type="submission" date="2020-01" db="EMBL/GenBank/DDBJ databases">
        <title>Leptobacterium flavescens.</title>
        <authorList>
            <person name="Wang G."/>
        </authorList>
    </citation>
    <scope>NUCLEOTIDE SEQUENCE [LARGE SCALE GENOMIC DNA]</scope>
    <source>
        <strain evidence="2 3">KCTC 22160</strain>
    </source>
</reference>
<dbReference type="Pfam" id="PF02254">
    <property type="entry name" value="TrkA_N"/>
    <property type="match status" value="1"/>
</dbReference>
<dbReference type="InterPro" id="IPR015878">
    <property type="entry name" value="Ado_hCys_hydrolase_NAD-bd"/>
</dbReference>
<organism evidence="2 3">
    <name type="scientific">Leptobacterium flavescens</name>
    <dbReference type="NCBI Taxonomy" id="472055"/>
    <lineage>
        <taxon>Bacteria</taxon>
        <taxon>Pseudomonadati</taxon>
        <taxon>Bacteroidota</taxon>
        <taxon>Flavobacteriia</taxon>
        <taxon>Flavobacteriales</taxon>
        <taxon>Flavobacteriaceae</taxon>
        <taxon>Leptobacterium</taxon>
    </lineage>
</organism>